<organism evidence="2 3">
    <name type="scientific">Tritonibacter aquimaris</name>
    <dbReference type="NCBI Taxonomy" id="2663379"/>
    <lineage>
        <taxon>Bacteria</taxon>
        <taxon>Pseudomonadati</taxon>
        <taxon>Pseudomonadota</taxon>
        <taxon>Alphaproteobacteria</taxon>
        <taxon>Rhodobacterales</taxon>
        <taxon>Paracoccaceae</taxon>
        <taxon>Tritonibacter</taxon>
    </lineage>
</organism>
<feature type="domain" description="PAS" evidence="1">
    <location>
        <begin position="23"/>
        <end position="49"/>
    </location>
</feature>
<evidence type="ECO:0000313" key="3">
    <source>
        <dbReference type="Proteomes" id="UP000436694"/>
    </source>
</evidence>
<dbReference type="PROSITE" id="PS50112">
    <property type="entry name" value="PAS"/>
    <property type="match status" value="1"/>
</dbReference>
<dbReference type="Pfam" id="PF08447">
    <property type="entry name" value="PAS_3"/>
    <property type="match status" value="1"/>
</dbReference>
<dbReference type="EMBL" id="WIXK01000003">
    <property type="protein sequence ID" value="MQY42577.1"/>
    <property type="molecule type" value="Genomic_DNA"/>
</dbReference>
<protein>
    <submittedName>
        <fullName evidence="2">PAS domain S-box protein</fullName>
    </submittedName>
</protein>
<dbReference type="RefSeq" id="WP_153546864.1">
    <property type="nucleotide sequence ID" value="NZ_WIXK01000003.1"/>
</dbReference>
<evidence type="ECO:0000259" key="1">
    <source>
        <dbReference type="PROSITE" id="PS50112"/>
    </source>
</evidence>
<dbReference type="SUPFAM" id="SSF55785">
    <property type="entry name" value="PYP-like sensor domain (PAS domain)"/>
    <property type="match status" value="1"/>
</dbReference>
<dbReference type="CDD" id="cd00130">
    <property type="entry name" value="PAS"/>
    <property type="match status" value="1"/>
</dbReference>
<keyword evidence="3" id="KW-1185">Reference proteome</keyword>
<name>A0A844AS76_9RHOB</name>
<dbReference type="NCBIfam" id="TIGR00229">
    <property type="entry name" value="sensory_box"/>
    <property type="match status" value="1"/>
</dbReference>
<dbReference type="InterPro" id="IPR000014">
    <property type="entry name" value="PAS"/>
</dbReference>
<dbReference type="Gene3D" id="3.30.450.20">
    <property type="entry name" value="PAS domain"/>
    <property type="match status" value="1"/>
</dbReference>
<gene>
    <name evidence="2" type="ORF">GG681_07970</name>
</gene>
<reference evidence="2 3" key="1">
    <citation type="submission" date="2019-10" db="EMBL/GenBank/DDBJ databases">
        <title>Epibacterium sp. nov., isolated from seawater.</title>
        <authorList>
            <person name="Zhang X."/>
            <person name="Li N."/>
        </authorList>
    </citation>
    <scope>NUCLEOTIDE SEQUENCE [LARGE SCALE GENOMIC DNA]</scope>
    <source>
        <strain evidence="2 3">SM1969</strain>
    </source>
</reference>
<evidence type="ECO:0000313" key="2">
    <source>
        <dbReference type="EMBL" id="MQY42577.1"/>
    </source>
</evidence>
<accession>A0A844AS76</accession>
<dbReference type="AlphaFoldDB" id="A0A844AS76"/>
<dbReference type="InterPro" id="IPR013655">
    <property type="entry name" value="PAS_fold_3"/>
</dbReference>
<dbReference type="InterPro" id="IPR035965">
    <property type="entry name" value="PAS-like_dom_sf"/>
</dbReference>
<sequence>MNAHVGKQLLDAAEKVLVISKTDLQGNITYVNDLFCTLTGFEREEIVGKPHNIVRHKDVPKAIYKEMWDTIKAGNIWSGVIPNVGKGGVVYIVDTTVQPIFDDKGDIAEYISVRRVINDLMADFESLEFSKEKFDEFHG</sequence>
<dbReference type="Proteomes" id="UP000436694">
    <property type="component" value="Unassembled WGS sequence"/>
</dbReference>
<comment type="caution">
    <text evidence="2">The sequence shown here is derived from an EMBL/GenBank/DDBJ whole genome shotgun (WGS) entry which is preliminary data.</text>
</comment>
<proteinExistence type="predicted"/>